<evidence type="ECO:0000313" key="1">
    <source>
        <dbReference type="EMBL" id="MET3869020.1"/>
    </source>
</evidence>
<dbReference type="Gene3D" id="3.40.50.12780">
    <property type="entry name" value="N-terminal domain of ligase-like"/>
    <property type="match status" value="1"/>
</dbReference>
<keyword evidence="2" id="KW-1185">Reference proteome</keyword>
<dbReference type="EMBL" id="JBEPNW010000002">
    <property type="protein sequence ID" value="MET3869020.1"/>
    <property type="molecule type" value="Genomic_DNA"/>
</dbReference>
<evidence type="ECO:0008006" key="3">
    <source>
        <dbReference type="Google" id="ProtNLM"/>
    </source>
</evidence>
<evidence type="ECO:0000313" key="2">
    <source>
        <dbReference type="Proteomes" id="UP001549119"/>
    </source>
</evidence>
<dbReference type="InterPro" id="IPR042099">
    <property type="entry name" value="ANL_N_sf"/>
</dbReference>
<protein>
    <recommendedName>
        <fullName evidence="3">AMP-dependent synthetase and ligase</fullName>
    </recommendedName>
</protein>
<comment type="caution">
    <text evidence="1">The sequence shown here is derived from an EMBL/GenBank/DDBJ whole genome shotgun (WGS) entry which is preliminary data.</text>
</comment>
<dbReference type="SUPFAM" id="SSF56801">
    <property type="entry name" value="Acetyl-CoA synthetase-like"/>
    <property type="match status" value="1"/>
</dbReference>
<dbReference type="Proteomes" id="UP001549119">
    <property type="component" value="Unassembled WGS sequence"/>
</dbReference>
<accession>A0ABV2NR76</accession>
<proteinExistence type="predicted"/>
<organism evidence="1 2">
    <name type="scientific">Methylobacterium radiotolerans</name>
    <dbReference type="NCBI Taxonomy" id="31998"/>
    <lineage>
        <taxon>Bacteria</taxon>
        <taxon>Pseudomonadati</taxon>
        <taxon>Pseudomonadota</taxon>
        <taxon>Alphaproteobacteria</taxon>
        <taxon>Hyphomicrobiales</taxon>
        <taxon>Methylobacteriaceae</taxon>
        <taxon>Methylobacterium</taxon>
    </lineage>
</organism>
<gene>
    <name evidence="1" type="ORF">ABIC20_006329</name>
</gene>
<reference evidence="1 2" key="1">
    <citation type="submission" date="2024-06" db="EMBL/GenBank/DDBJ databases">
        <title>Genomics of switchgrass bacterial isolates.</title>
        <authorList>
            <person name="Shade A."/>
        </authorList>
    </citation>
    <scope>NUCLEOTIDE SEQUENCE [LARGE SCALE GENOMIC DNA]</scope>
    <source>
        <strain evidence="1 2">PvP084</strain>
    </source>
</reference>
<sequence length="437" mass="44569">MSALAVAEWAVDAAPDASARSENGPGGLFGGPCDGLATRLFAAALTGPQRTVLRDSGDRVAWCGRPNITWTYAAAAEIVGRLARGIGAWRLPAGSRIGLWYSGGAESALAHLAVEAAGHLPCAMPALWDDAELSAGIEAAGLVAVLTEGRRGARRPAEDLTRAAMRHFGLRYLAAFGPSVPDGVISLDAMALERGVVDPAPSRGLVTFAGGDPGRPVYRTAAALAAAVAAHLDALPLTADERVLTLLPGHDLRGLVTGLGTALAAGAGLETVLPFDEAGFRAALLRPVPTRLVVPARVESALAALPLPWTVRVLDVVHRAPARLIPRSAGPAGPQRLDSLVLGEVLVLTRPGPDDLVATLAEPEQAFLPRDLLDLAGGADGALACRGAACAAAPLTRGETPATEPLAWRSTGFRPLRAGGRADGTVAAIAAAPVPSA</sequence>
<name>A0ABV2NR76_9HYPH</name>
<dbReference type="RefSeq" id="WP_245364325.1">
    <property type="nucleotide sequence ID" value="NZ_JBEPNV010000001.1"/>
</dbReference>